<evidence type="ECO:0000259" key="5">
    <source>
        <dbReference type="PROSITE" id="PS50977"/>
    </source>
</evidence>
<reference evidence="6 7" key="1">
    <citation type="submission" date="2016-10" db="EMBL/GenBank/DDBJ databases">
        <authorList>
            <person name="de Groot N.N."/>
        </authorList>
    </citation>
    <scope>NUCLEOTIDE SEQUENCE [LARGE SCALE GENOMIC DNA]</scope>
    <source>
        <strain evidence="6 7">DSM 16981</strain>
    </source>
</reference>
<keyword evidence="7" id="KW-1185">Reference proteome</keyword>
<dbReference type="InterPro" id="IPR001647">
    <property type="entry name" value="HTH_TetR"/>
</dbReference>
<dbReference type="Gene3D" id="1.10.357.10">
    <property type="entry name" value="Tetracycline Repressor, domain 2"/>
    <property type="match status" value="1"/>
</dbReference>
<name>A0A1G9RP83_9FIRM</name>
<evidence type="ECO:0000256" key="2">
    <source>
        <dbReference type="ARBA" id="ARBA00023125"/>
    </source>
</evidence>
<dbReference type="AlphaFoldDB" id="A0A1G9RP83"/>
<dbReference type="Proteomes" id="UP000199309">
    <property type="component" value="Unassembled WGS sequence"/>
</dbReference>
<evidence type="ECO:0000313" key="7">
    <source>
        <dbReference type="Proteomes" id="UP000199309"/>
    </source>
</evidence>
<dbReference type="InterPro" id="IPR036271">
    <property type="entry name" value="Tet_transcr_reg_TetR-rel_C_sf"/>
</dbReference>
<keyword evidence="3" id="KW-0804">Transcription</keyword>
<evidence type="ECO:0000256" key="3">
    <source>
        <dbReference type="ARBA" id="ARBA00023163"/>
    </source>
</evidence>
<dbReference type="SUPFAM" id="SSF48498">
    <property type="entry name" value="Tetracyclin repressor-like, C-terminal domain"/>
    <property type="match status" value="1"/>
</dbReference>
<keyword evidence="1" id="KW-0805">Transcription regulation</keyword>
<dbReference type="STRING" id="349095.SAMN05660299_00526"/>
<dbReference type="PANTHER" id="PTHR30055">
    <property type="entry name" value="HTH-TYPE TRANSCRIPTIONAL REGULATOR RUTR"/>
    <property type="match status" value="1"/>
</dbReference>
<sequence length="199" mass="23239">MCYWVLRRRRNIIRLQIIMAAAAEIKMHGFKFTMNDVTARLHISKTSLYGYFPSKSALVAAVIKMVQEDVQRQEEDIYNDSERSIEDKFQAVMSVSPALVGPSSDSIYYDLQTTYPEQWRNVENFRQQRLDRLIALLEKGVSSRKIKPINFSVLKQLVFFSMNDLFDHTFLVENNMTYYDAVVSLSKILTRGFIEEKDI</sequence>
<evidence type="ECO:0000313" key="6">
    <source>
        <dbReference type="EMBL" id="SDM25033.1"/>
    </source>
</evidence>
<protein>
    <submittedName>
        <fullName evidence="6">Transcriptional regulator, TetR family</fullName>
    </submittedName>
</protein>
<feature type="DNA-binding region" description="H-T-H motif" evidence="4">
    <location>
        <begin position="33"/>
        <end position="52"/>
    </location>
</feature>
<dbReference type="InterPro" id="IPR023772">
    <property type="entry name" value="DNA-bd_HTH_TetR-type_CS"/>
</dbReference>
<organism evidence="6 7">
    <name type="scientific">Megasphaera paucivorans</name>
    <dbReference type="NCBI Taxonomy" id="349095"/>
    <lineage>
        <taxon>Bacteria</taxon>
        <taxon>Bacillati</taxon>
        <taxon>Bacillota</taxon>
        <taxon>Negativicutes</taxon>
        <taxon>Veillonellales</taxon>
        <taxon>Veillonellaceae</taxon>
        <taxon>Megasphaera</taxon>
    </lineage>
</organism>
<dbReference type="GO" id="GO:0000976">
    <property type="term" value="F:transcription cis-regulatory region binding"/>
    <property type="evidence" value="ECO:0007669"/>
    <property type="project" value="TreeGrafter"/>
</dbReference>
<keyword evidence="2 4" id="KW-0238">DNA-binding</keyword>
<dbReference type="Pfam" id="PF00440">
    <property type="entry name" value="TetR_N"/>
    <property type="match status" value="1"/>
</dbReference>
<dbReference type="PROSITE" id="PS01081">
    <property type="entry name" value="HTH_TETR_1"/>
    <property type="match status" value="1"/>
</dbReference>
<evidence type="ECO:0000256" key="4">
    <source>
        <dbReference type="PROSITE-ProRule" id="PRU00335"/>
    </source>
</evidence>
<dbReference type="PROSITE" id="PS50977">
    <property type="entry name" value="HTH_TETR_2"/>
    <property type="match status" value="1"/>
</dbReference>
<dbReference type="PANTHER" id="PTHR30055:SF234">
    <property type="entry name" value="HTH-TYPE TRANSCRIPTIONAL REGULATOR BETI"/>
    <property type="match status" value="1"/>
</dbReference>
<dbReference type="EMBL" id="FNHQ01000003">
    <property type="protein sequence ID" value="SDM25033.1"/>
    <property type="molecule type" value="Genomic_DNA"/>
</dbReference>
<dbReference type="SUPFAM" id="SSF46689">
    <property type="entry name" value="Homeodomain-like"/>
    <property type="match status" value="1"/>
</dbReference>
<gene>
    <name evidence="6" type="ORF">SAMN05660299_00526</name>
</gene>
<feature type="domain" description="HTH tetR-type" evidence="5">
    <location>
        <begin position="11"/>
        <end position="70"/>
    </location>
</feature>
<dbReference type="InterPro" id="IPR009057">
    <property type="entry name" value="Homeodomain-like_sf"/>
</dbReference>
<proteinExistence type="predicted"/>
<evidence type="ECO:0000256" key="1">
    <source>
        <dbReference type="ARBA" id="ARBA00023015"/>
    </source>
</evidence>
<dbReference type="GO" id="GO:0003700">
    <property type="term" value="F:DNA-binding transcription factor activity"/>
    <property type="evidence" value="ECO:0007669"/>
    <property type="project" value="TreeGrafter"/>
</dbReference>
<accession>A0A1G9RP83</accession>
<dbReference type="InterPro" id="IPR050109">
    <property type="entry name" value="HTH-type_TetR-like_transc_reg"/>
</dbReference>